<dbReference type="SUPFAM" id="SSF50985">
    <property type="entry name" value="RCC1/BLIP-II"/>
    <property type="match status" value="1"/>
</dbReference>
<dbReference type="Pfam" id="PF13540">
    <property type="entry name" value="RCC1_2"/>
    <property type="match status" value="1"/>
</dbReference>
<dbReference type="RefSeq" id="WP_223470022.1">
    <property type="nucleotide sequence ID" value="NZ_JAFBIL020000008.1"/>
</dbReference>
<evidence type="ECO:0000313" key="1">
    <source>
        <dbReference type="EMBL" id="MBZ2209572.1"/>
    </source>
</evidence>
<accession>A0ABS7SUD4</accession>
<comment type="caution">
    <text evidence="1">The sequence shown here is derived from an EMBL/GenBank/DDBJ whole genome shotgun (WGS) entry which is preliminary data.</text>
</comment>
<protein>
    <recommendedName>
        <fullName evidence="3">Chromosome condensation regulator RCC1</fullName>
    </recommendedName>
</protein>
<dbReference type="PROSITE" id="PS50012">
    <property type="entry name" value="RCC1_3"/>
    <property type="match status" value="1"/>
</dbReference>
<name>A0ABS7SUD4_9BURK</name>
<dbReference type="EMBL" id="JAFBIL020000008">
    <property type="protein sequence ID" value="MBZ2209572.1"/>
    <property type="molecule type" value="Genomic_DNA"/>
</dbReference>
<dbReference type="Proteomes" id="UP000809349">
    <property type="component" value="Unassembled WGS sequence"/>
</dbReference>
<organism evidence="1 2">
    <name type="scientific">Massilia soli</name>
    <dbReference type="NCBI Taxonomy" id="2792854"/>
    <lineage>
        <taxon>Bacteria</taxon>
        <taxon>Pseudomonadati</taxon>
        <taxon>Pseudomonadota</taxon>
        <taxon>Betaproteobacteria</taxon>
        <taxon>Burkholderiales</taxon>
        <taxon>Oxalobacteraceae</taxon>
        <taxon>Telluria group</taxon>
        <taxon>Massilia</taxon>
    </lineage>
</organism>
<dbReference type="InterPro" id="IPR051553">
    <property type="entry name" value="Ran_GTPase-activating"/>
</dbReference>
<evidence type="ECO:0008006" key="3">
    <source>
        <dbReference type="Google" id="ProtNLM"/>
    </source>
</evidence>
<keyword evidence="2" id="KW-1185">Reference proteome</keyword>
<dbReference type="Gene3D" id="2.130.10.30">
    <property type="entry name" value="Regulator of chromosome condensation 1/beta-lactamase-inhibitor protein II"/>
    <property type="match status" value="2"/>
</dbReference>
<gene>
    <name evidence="1" type="ORF">I4X03_020080</name>
</gene>
<proteinExistence type="predicted"/>
<dbReference type="PANTHER" id="PTHR45982:SF1">
    <property type="entry name" value="REGULATOR OF CHROMOSOME CONDENSATION"/>
    <property type="match status" value="1"/>
</dbReference>
<sequence length="383" mass="40295">MRFQLDGCAAVTEAAGGSKTRRVFSCTPSGSAGSRTLQVFQSATATTSLSSKAVEHLTPVLDIGELNSRVNVVKADGTLWVWENDWTASTAANTVITRTQLGTNYTKLEVSEESVLGIRTDGTLWAWGSNNAGTFADGPRAGSPTPIEIGKDFIEVAAKGSHTSAGGRVVGLKRDGSLWAWGSRSSPVPNSWERQFTPHQFGSGFSALAGGSSGLSMALQANGSIWSWHENISDAPFVVKKIGDDYQALATAYGATYGLKKNGDLWAWGRNAPNRGEVGTEDVPVLAGQGYASLAAGAYYTMALKTDGTLWAHGSNSEGQFGDGTTGGAPTLTQVATGVRKVWAGDSCTIIEKRNGTLWGTSYCRLGVTSGIPAHGFRQLPQF</sequence>
<dbReference type="InterPro" id="IPR009091">
    <property type="entry name" value="RCC1/BLIP-II"/>
</dbReference>
<reference evidence="1 2" key="1">
    <citation type="submission" date="2021-08" db="EMBL/GenBank/DDBJ databases">
        <title>Massilia sp. R798.</title>
        <authorList>
            <person name="Baek J.H."/>
            <person name="Jung H.S."/>
            <person name="Kim K.R."/>
            <person name="Jeon C.O."/>
        </authorList>
    </citation>
    <scope>NUCLEOTIDE SEQUENCE [LARGE SCALE GENOMIC DNA]</scope>
    <source>
        <strain evidence="1 2">R798</strain>
    </source>
</reference>
<dbReference type="InterPro" id="IPR000408">
    <property type="entry name" value="Reg_chr_condens"/>
</dbReference>
<evidence type="ECO:0000313" key="2">
    <source>
        <dbReference type="Proteomes" id="UP000809349"/>
    </source>
</evidence>
<dbReference type="PANTHER" id="PTHR45982">
    <property type="entry name" value="REGULATOR OF CHROMOSOME CONDENSATION"/>
    <property type="match status" value="1"/>
</dbReference>